<gene>
    <name evidence="1" type="ORF">TNO010_400071</name>
</gene>
<dbReference type="EMBL" id="OENE01000035">
    <property type="protein sequence ID" value="SOU89496.1"/>
    <property type="molecule type" value="Genomic_DNA"/>
</dbReference>
<evidence type="ECO:0000313" key="2">
    <source>
        <dbReference type="Proteomes" id="UP000490060"/>
    </source>
</evidence>
<dbReference type="Proteomes" id="UP000490060">
    <property type="component" value="Unassembled WGS sequence"/>
</dbReference>
<sequence length="592" mass="68203">MIEFLSKTPKSFRLDLTDVNITLVEENPMFFNYFVKRYTWPFSKQLDDKTTASFGFLDLDNVIKYATKFHGTLIIDDVFNEAYLVISQLNNGKMEGSIYYGKETKVLFSKKLSKLPFKLISAGKLFVHAKETITKSYPEVGYNFPMIIDAEKKGNSNYEQFEGIVNNFEEGSFKINDSSVVDGEKVINNRNLIVPMPYLMEVLKVGFASENIIMNGSFVSDIANNKVLLYTDKILEKFYSGIPDSFQFTTTSEIISGTDVVAEHYQTFPITQKANYEININTSIPVNIEVLEFKITYGSLTIYTSKNNSVDEKLFINSEDVDESKLLQITLTLSKFYFGTSVGIGNISAYNNISFDLTDGELNVFPNTFSLSQLMPDITFGAFLNKVKNWLNLEITFDKNVVNINYIEQKFLETDLKDERHLEPINVSRVFNQNKLYELKDHLNALYISSDGLQDDSQGYKLEDITTIDVGFKKMRRTSLNGVFTATKTKEEDGFSFVLFDGLQNGMPVTVDEIDGRNFSLEENYERNWRKWLQFRLNSETYKDKFPAHILEKFQIGAGRFKYNKKHLYKSIKKKRISNNHWQLDVESETML</sequence>
<name>A0A2I2MAK6_9FLAO</name>
<organism evidence="1 2">
    <name type="scientific">Tenacibaculum finnmarkense genomovar ulcerans</name>
    <dbReference type="NCBI Taxonomy" id="2781388"/>
    <lineage>
        <taxon>Bacteria</taxon>
        <taxon>Pseudomonadati</taxon>
        <taxon>Bacteroidota</taxon>
        <taxon>Flavobacteriia</taxon>
        <taxon>Flavobacteriales</taxon>
        <taxon>Flavobacteriaceae</taxon>
        <taxon>Tenacibaculum</taxon>
        <taxon>Tenacibaculum finnmarkense</taxon>
    </lineage>
</organism>
<evidence type="ECO:0000313" key="1">
    <source>
        <dbReference type="EMBL" id="SOU89496.1"/>
    </source>
</evidence>
<reference evidence="1 2" key="1">
    <citation type="submission" date="2017-11" db="EMBL/GenBank/DDBJ databases">
        <authorList>
            <person name="Duchaud E."/>
        </authorList>
    </citation>
    <scope>NUCLEOTIDE SEQUENCE [LARGE SCALE GENOMIC DNA]</scope>
    <source>
        <strain evidence="1 2">TNO010</strain>
    </source>
</reference>
<dbReference type="AlphaFoldDB" id="A0A2I2MAK6"/>
<dbReference type="RefSeq" id="WP_172505735.1">
    <property type="nucleotide sequence ID" value="NZ_OENE01000035.1"/>
</dbReference>
<protein>
    <submittedName>
        <fullName evidence="1">Uncharacterized protein</fullName>
    </submittedName>
</protein>
<proteinExistence type="predicted"/>
<accession>A0A2I2MAK6</accession>